<feature type="compositionally biased region" description="Polar residues" evidence="1">
    <location>
        <begin position="58"/>
        <end position="74"/>
    </location>
</feature>
<dbReference type="PANTHER" id="PTHR34660:SF3">
    <property type="entry name" value="RRM DOMAIN-CONTAINING PROTEIN"/>
    <property type="match status" value="1"/>
</dbReference>
<dbReference type="Proteomes" id="UP001318860">
    <property type="component" value="Unassembled WGS sequence"/>
</dbReference>
<feature type="region of interest" description="Disordered" evidence="1">
    <location>
        <begin position="1"/>
        <end position="267"/>
    </location>
</feature>
<feature type="region of interest" description="Disordered" evidence="1">
    <location>
        <begin position="298"/>
        <end position="336"/>
    </location>
</feature>
<feature type="compositionally biased region" description="Basic and acidic residues" evidence="1">
    <location>
        <begin position="29"/>
        <end position="46"/>
    </location>
</feature>
<feature type="compositionally biased region" description="Basic and acidic residues" evidence="1">
    <location>
        <begin position="232"/>
        <end position="257"/>
    </location>
</feature>
<feature type="compositionally biased region" description="Polar residues" evidence="1">
    <location>
        <begin position="114"/>
        <end position="124"/>
    </location>
</feature>
<dbReference type="EMBL" id="JABTTQ020000700">
    <property type="protein sequence ID" value="KAK6138582.1"/>
    <property type="molecule type" value="Genomic_DNA"/>
</dbReference>
<proteinExistence type="predicted"/>
<keyword evidence="3" id="KW-1185">Reference proteome</keyword>
<gene>
    <name evidence="2" type="ORF">DH2020_027676</name>
</gene>
<evidence type="ECO:0000256" key="1">
    <source>
        <dbReference type="SAM" id="MobiDB-lite"/>
    </source>
</evidence>
<evidence type="ECO:0000313" key="3">
    <source>
        <dbReference type="Proteomes" id="UP001318860"/>
    </source>
</evidence>
<comment type="caution">
    <text evidence="2">The sequence shown here is derived from an EMBL/GenBank/DDBJ whole genome shotgun (WGS) entry which is preliminary data.</text>
</comment>
<name>A0ABR0VXD8_REHGL</name>
<feature type="compositionally biased region" description="Basic and acidic residues" evidence="1">
    <location>
        <begin position="1"/>
        <end position="18"/>
    </location>
</feature>
<feature type="compositionally biased region" description="Polar residues" evidence="1">
    <location>
        <begin position="166"/>
        <end position="176"/>
    </location>
</feature>
<reference evidence="2 3" key="1">
    <citation type="journal article" date="2021" name="Comput. Struct. Biotechnol. J.">
        <title>De novo genome assembly of the potent medicinal plant Rehmannia glutinosa using nanopore technology.</title>
        <authorList>
            <person name="Ma L."/>
            <person name="Dong C."/>
            <person name="Song C."/>
            <person name="Wang X."/>
            <person name="Zheng X."/>
            <person name="Niu Y."/>
            <person name="Chen S."/>
            <person name="Feng W."/>
        </authorList>
    </citation>
    <scope>NUCLEOTIDE SEQUENCE [LARGE SCALE GENOMIC DNA]</scope>
    <source>
        <strain evidence="2">DH-2019</strain>
    </source>
</reference>
<feature type="compositionally biased region" description="Basic and acidic residues" evidence="1">
    <location>
        <begin position="149"/>
        <end position="158"/>
    </location>
</feature>
<organism evidence="2 3">
    <name type="scientific">Rehmannia glutinosa</name>
    <name type="common">Chinese foxglove</name>
    <dbReference type="NCBI Taxonomy" id="99300"/>
    <lineage>
        <taxon>Eukaryota</taxon>
        <taxon>Viridiplantae</taxon>
        <taxon>Streptophyta</taxon>
        <taxon>Embryophyta</taxon>
        <taxon>Tracheophyta</taxon>
        <taxon>Spermatophyta</taxon>
        <taxon>Magnoliopsida</taxon>
        <taxon>eudicotyledons</taxon>
        <taxon>Gunneridae</taxon>
        <taxon>Pentapetalae</taxon>
        <taxon>asterids</taxon>
        <taxon>lamiids</taxon>
        <taxon>Lamiales</taxon>
        <taxon>Orobanchaceae</taxon>
        <taxon>Rehmannieae</taxon>
        <taxon>Rehmannia</taxon>
    </lineage>
</organism>
<feature type="compositionally biased region" description="Basic and acidic residues" evidence="1">
    <location>
        <begin position="127"/>
        <end position="142"/>
    </location>
</feature>
<feature type="compositionally biased region" description="Basic and acidic residues" evidence="1">
    <location>
        <begin position="194"/>
        <end position="225"/>
    </location>
</feature>
<feature type="compositionally biased region" description="Basic and acidic residues" evidence="1">
    <location>
        <begin position="103"/>
        <end position="113"/>
    </location>
</feature>
<dbReference type="PANTHER" id="PTHR34660">
    <property type="entry name" value="MYB-LIKE PROTEIN X"/>
    <property type="match status" value="1"/>
</dbReference>
<evidence type="ECO:0000313" key="2">
    <source>
        <dbReference type="EMBL" id="KAK6138582.1"/>
    </source>
</evidence>
<protein>
    <submittedName>
        <fullName evidence="2">Uncharacterized protein</fullName>
    </submittedName>
</protein>
<feature type="compositionally biased region" description="Basic and acidic residues" evidence="1">
    <location>
        <begin position="77"/>
        <end position="94"/>
    </location>
</feature>
<accession>A0ABR0VXD8</accession>
<sequence>MPEEMDRYSNYYKEKSSISEESTVAGNEKISEGKLLHPKGHIKDKSSFPNEGKCSALLQGQNGGKPSQSSLPSQENEESKFVQELDRRIRDENSRGGQLPERVAVEDKSDQEMATRSAVRNSSGVLAEEKVDKNKKVDRKMDFQGGDNQNKRVDKKMDPQGLKNELSGNTMVQNLTPIAKSKVEGIPRPVNEQNGRRLEDKEKYKETGGVKPRDKQKDRSKESHGKDKHKEKKDDKVKLKTENKKSEQDKLKDDGRNDLGGFAGNKSTDMLKNAISNVVNEGNIRKRKDMGTNGFLHESEIRPNKMQRPALHQSTENGRKLEPFRIPTKPSHNEHAVTPNSVRVETKNQLMNGIFEAQKPSPSKPNPSAATMVSDQIAEASKIPRHNLKKAVTVSKMEEDPMAEASRRPPHPDSKYLAEVLTVPKMADWSENDEQDWLFSEKGPSRPKLESFGVNDNLRVWSEAIHIDSADTHVPKNRLSALCAGGEAERDILVRHLNAVGDITNTVIFMLPAMEFDNSPD</sequence>